<dbReference type="PANTHER" id="PTHR43649">
    <property type="entry name" value="ARABINOSE-BINDING PROTEIN-RELATED"/>
    <property type="match status" value="1"/>
</dbReference>
<dbReference type="InterPro" id="IPR006311">
    <property type="entry name" value="TAT_signal"/>
</dbReference>
<keyword evidence="2" id="KW-0813">Transport</keyword>
<dbReference type="SUPFAM" id="SSF53850">
    <property type="entry name" value="Periplasmic binding protein-like II"/>
    <property type="match status" value="1"/>
</dbReference>
<comment type="caution">
    <text evidence="4">The sequence shown here is derived from an EMBL/GenBank/DDBJ whole genome shotgun (WGS) entry which is preliminary data.</text>
</comment>
<evidence type="ECO:0000256" key="2">
    <source>
        <dbReference type="ARBA" id="ARBA00022448"/>
    </source>
</evidence>
<evidence type="ECO:0000256" key="1">
    <source>
        <dbReference type="ARBA" id="ARBA00008520"/>
    </source>
</evidence>
<keyword evidence="3" id="KW-0732">Signal</keyword>
<evidence type="ECO:0008006" key="6">
    <source>
        <dbReference type="Google" id="ProtNLM"/>
    </source>
</evidence>
<keyword evidence="5" id="KW-1185">Reference proteome</keyword>
<sequence length="432" mass="46787">MHRVTRRQAISQSATCLAGITLLGCNRTDEVVAPVAAARTDIPLRITWVGSQDEADAIERGWSSVSEQAIAINVVVIDRSQSVPSIADLTELAKSSDLLSVPLMMVAELASSESIESLTGDAISVITSDLLPAMRSGVARYGGDTFAIPYAANLPALFFSTNRSEADLALSWKEYGDRVGADWNGKAGEPTTAGWAASMFLWRSIGSAQRWLVSRETFEPTIDDEPYVQALDQMRQTVARYETPRQTPSQIWQRLQQRELAAGITFPTSQANSEAELSAADLPSPESSSQSLASLAFSPWLNAITMSANCRQTDASKLFMDWISGGEGSESTRQMVAPYNAVRSSDASSSLTPYAQWIEKKLGSPVTLPSMQFISAGEYYAALDHAVMDCLDGKSTAAEALASAKSHWQSITKRVGVDVQLRAWRRANGMRA</sequence>
<dbReference type="AlphaFoldDB" id="A0A5C6F6E6"/>
<organism evidence="4 5">
    <name type="scientific">Rubripirellula reticaptiva</name>
    <dbReference type="NCBI Taxonomy" id="2528013"/>
    <lineage>
        <taxon>Bacteria</taxon>
        <taxon>Pseudomonadati</taxon>
        <taxon>Planctomycetota</taxon>
        <taxon>Planctomycetia</taxon>
        <taxon>Pirellulales</taxon>
        <taxon>Pirellulaceae</taxon>
        <taxon>Rubripirellula</taxon>
    </lineage>
</organism>
<dbReference type="Proteomes" id="UP000317977">
    <property type="component" value="Unassembled WGS sequence"/>
</dbReference>
<name>A0A5C6F6E6_9BACT</name>
<dbReference type="PROSITE" id="PS51318">
    <property type="entry name" value="TAT"/>
    <property type="match status" value="1"/>
</dbReference>
<evidence type="ECO:0000256" key="3">
    <source>
        <dbReference type="ARBA" id="ARBA00022729"/>
    </source>
</evidence>
<evidence type="ECO:0000313" key="5">
    <source>
        <dbReference type="Proteomes" id="UP000317977"/>
    </source>
</evidence>
<dbReference type="EMBL" id="SJPX01000002">
    <property type="protein sequence ID" value="TWU56104.1"/>
    <property type="molecule type" value="Genomic_DNA"/>
</dbReference>
<accession>A0A5C6F6E6</accession>
<protein>
    <recommendedName>
        <fullName evidence="6">Bacterial extracellular solute-binding protein</fullName>
    </recommendedName>
</protein>
<evidence type="ECO:0000313" key="4">
    <source>
        <dbReference type="EMBL" id="TWU56104.1"/>
    </source>
</evidence>
<dbReference type="InterPro" id="IPR050490">
    <property type="entry name" value="Bact_solute-bd_prot1"/>
</dbReference>
<dbReference type="PANTHER" id="PTHR43649:SF34">
    <property type="entry name" value="ABC TRANSPORTER PERIPLASMIC-BINDING PROTEIN YCJN-RELATED"/>
    <property type="match status" value="1"/>
</dbReference>
<reference evidence="4 5" key="1">
    <citation type="submission" date="2019-02" db="EMBL/GenBank/DDBJ databases">
        <title>Deep-cultivation of Planctomycetes and their phenomic and genomic characterization uncovers novel biology.</title>
        <authorList>
            <person name="Wiegand S."/>
            <person name="Jogler M."/>
            <person name="Boedeker C."/>
            <person name="Pinto D."/>
            <person name="Vollmers J."/>
            <person name="Rivas-Marin E."/>
            <person name="Kohn T."/>
            <person name="Peeters S.H."/>
            <person name="Heuer A."/>
            <person name="Rast P."/>
            <person name="Oberbeckmann S."/>
            <person name="Bunk B."/>
            <person name="Jeske O."/>
            <person name="Meyerdierks A."/>
            <person name="Storesund J.E."/>
            <person name="Kallscheuer N."/>
            <person name="Luecker S."/>
            <person name="Lage O.M."/>
            <person name="Pohl T."/>
            <person name="Merkel B.J."/>
            <person name="Hornburger P."/>
            <person name="Mueller R.-W."/>
            <person name="Bruemmer F."/>
            <person name="Labrenz M."/>
            <person name="Spormann A.M."/>
            <person name="Op Den Camp H."/>
            <person name="Overmann J."/>
            <person name="Amann R."/>
            <person name="Jetten M.S.M."/>
            <person name="Mascher T."/>
            <person name="Medema M.H."/>
            <person name="Devos D.P."/>
            <person name="Kaster A.-K."/>
            <person name="Ovreas L."/>
            <person name="Rohde M."/>
            <person name="Galperin M.Y."/>
            <person name="Jogler C."/>
        </authorList>
    </citation>
    <scope>NUCLEOTIDE SEQUENCE [LARGE SCALE GENOMIC DNA]</scope>
    <source>
        <strain evidence="4 5">Poly59</strain>
    </source>
</reference>
<proteinExistence type="inferred from homology"/>
<dbReference type="Gene3D" id="3.40.190.10">
    <property type="entry name" value="Periplasmic binding protein-like II"/>
    <property type="match status" value="1"/>
</dbReference>
<comment type="similarity">
    <text evidence="1">Belongs to the bacterial solute-binding protein 1 family.</text>
</comment>
<dbReference type="PROSITE" id="PS51257">
    <property type="entry name" value="PROKAR_LIPOPROTEIN"/>
    <property type="match status" value="1"/>
</dbReference>
<dbReference type="OrthoDB" id="244536at2"/>
<gene>
    <name evidence="4" type="ORF">Poly59_24080</name>
</gene>